<feature type="chain" id="PRO_5046378882" evidence="1">
    <location>
        <begin position="26"/>
        <end position="224"/>
    </location>
</feature>
<evidence type="ECO:0000313" key="3">
    <source>
        <dbReference type="Proteomes" id="UP000781710"/>
    </source>
</evidence>
<feature type="signal peptide" evidence="1">
    <location>
        <begin position="1"/>
        <end position="25"/>
    </location>
</feature>
<evidence type="ECO:0000313" key="2">
    <source>
        <dbReference type="EMBL" id="KAF1722864.1"/>
    </source>
</evidence>
<name>A0ABQ6ZD89_9GAMM</name>
<evidence type="ECO:0000256" key="1">
    <source>
        <dbReference type="SAM" id="SignalP"/>
    </source>
</evidence>
<proteinExistence type="predicted"/>
<organism evidence="2 3">
    <name type="scientific">Pseudoxanthomonas japonensis</name>
    <dbReference type="NCBI Taxonomy" id="69284"/>
    <lineage>
        <taxon>Bacteria</taxon>
        <taxon>Pseudomonadati</taxon>
        <taxon>Pseudomonadota</taxon>
        <taxon>Gammaproteobacteria</taxon>
        <taxon>Lysobacterales</taxon>
        <taxon>Lysobacteraceae</taxon>
        <taxon>Pseudoxanthomonas</taxon>
    </lineage>
</organism>
<accession>A0ABQ6ZD89</accession>
<comment type="caution">
    <text evidence="2">The sequence shown here is derived from an EMBL/GenBank/DDBJ whole genome shotgun (WGS) entry which is preliminary data.</text>
</comment>
<sequence length="224" mass="24151">MPKISAFGVVLVATTLCLVSTNAGAQGAQTAEGAQAFLATMAKRGFARATFLDTLGRPNYVAGTHTVEISRIKLSIKEEKSTNAVEKSLGEFALTDLAYGDAQGTADACTTRIDGIQMPASAYEHSSTSWEEPGFMVSVTVMKNESWNYTEGFRKFAGPHFIDWRQAQVVRSNDGGRIDVRVKGQAFATNILSFVPGDPELADRIEYAAKFLRMSCDEAAATGF</sequence>
<dbReference type="Proteomes" id="UP000781710">
    <property type="component" value="Unassembled WGS sequence"/>
</dbReference>
<keyword evidence="1" id="KW-0732">Signal</keyword>
<dbReference type="RefSeq" id="WP_162339017.1">
    <property type="nucleotide sequence ID" value="NZ_CP171632.1"/>
</dbReference>
<reference evidence="2 3" key="1">
    <citation type="submission" date="2017-10" db="EMBL/GenBank/DDBJ databases">
        <title>Whole genome sequencing of members of genus Pseudoxanthomonas.</title>
        <authorList>
            <person name="Kumar S."/>
            <person name="Bansal K."/>
            <person name="Kaur A."/>
            <person name="Patil P."/>
            <person name="Sharma S."/>
            <person name="Patil P.B."/>
        </authorList>
    </citation>
    <scope>NUCLEOTIDE SEQUENCE [LARGE SCALE GENOMIC DNA]</scope>
    <source>
        <strain evidence="2 3">DSM 17109</strain>
    </source>
</reference>
<dbReference type="EMBL" id="PDWW01000031">
    <property type="protein sequence ID" value="KAF1722864.1"/>
    <property type="molecule type" value="Genomic_DNA"/>
</dbReference>
<gene>
    <name evidence="2" type="ORF">CSC78_16775</name>
</gene>
<keyword evidence="3" id="KW-1185">Reference proteome</keyword>
<protein>
    <submittedName>
        <fullName evidence="2">Uncharacterized protein</fullName>
    </submittedName>
</protein>